<gene>
    <name evidence="1" type="ORF">BSTOLATCC_MIC55833</name>
</gene>
<dbReference type="InterPro" id="IPR011044">
    <property type="entry name" value="Quino_amine_DH_bsu"/>
</dbReference>
<organism evidence="1 2">
    <name type="scientific">Blepharisma stoltei</name>
    <dbReference type="NCBI Taxonomy" id="1481888"/>
    <lineage>
        <taxon>Eukaryota</taxon>
        <taxon>Sar</taxon>
        <taxon>Alveolata</taxon>
        <taxon>Ciliophora</taxon>
        <taxon>Postciliodesmatophora</taxon>
        <taxon>Heterotrichea</taxon>
        <taxon>Heterotrichida</taxon>
        <taxon>Blepharismidae</taxon>
        <taxon>Blepharisma</taxon>
    </lineage>
</organism>
<accession>A0AAU9K324</accession>
<protein>
    <submittedName>
        <fullName evidence="1">Uncharacterized protein</fullName>
    </submittedName>
</protein>
<evidence type="ECO:0000313" key="2">
    <source>
        <dbReference type="Proteomes" id="UP001162131"/>
    </source>
</evidence>
<evidence type="ECO:0000313" key="1">
    <source>
        <dbReference type="EMBL" id="CAG9332385.1"/>
    </source>
</evidence>
<sequence length="471" mass="54339">MISGKCFMKGCIFIPRNKCECNNTTTLFCDLHALDHIKTPSKTGHAGLDLYFNPSKETKSITARKILILLADLRKFKAEFLHKSNEIVDFLLNSIQNTLIQLNKIEQDCKNMLQVVLSNSEILDVPTESKIEKILKLSEEEAELELGNWEVPEMSINTENIKSFIENNIKVELEVFKDLGSICKSNILWFWYNNGLNKFDLDTGQTLPQSEFFGNFQKWETLWQNIANIRNNKLHPRKNNLYHGRNQAPYKFHMHPTGQVLACNYNNSLYLINKNFDIIQIGKQNVNYTQSGFASSKNLVYVFGNGIASKFDLKTYELTDLAASDYIYNLNSTSCIEYQNKVIIVDFKLSGVLIYDIENNNYSFVQKIYLSQNCYKLILKGNEKLFLIDFGSNIFESNAGDASNWNLIGYNTLQNLYIQSTICQHKGIIYFLVDFQLWRFNLKTKEVEIANQDILKIHPNLIPVGGYKNLF</sequence>
<reference evidence="1" key="1">
    <citation type="submission" date="2021-09" db="EMBL/GenBank/DDBJ databases">
        <authorList>
            <consortium name="AG Swart"/>
            <person name="Singh M."/>
            <person name="Singh A."/>
            <person name="Seah K."/>
            <person name="Emmerich C."/>
        </authorList>
    </citation>
    <scope>NUCLEOTIDE SEQUENCE</scope>
    <source>
        <strain evidence="1">ATCC30299</strain>
    </source>
</reference>
<proteinExistence type="predicted"/>
<dbReference type="Proteomes" id="UP001162131">
    <property type="component" value="Unassembled WGS sequence"/>
</dbReference>
<dbReference type="AlphaFoldDB" id="A0AAU9K324"/>
<name>A0AAU9K324_9CILI</name>
<keyword evidence="2" id="KW-1185">Reference proteome</keyword>
<dbReference type="EMBL" id="CAJZBQ010000054">
    <property type="protein sequence ID" value="CAG9332385.1"/>
    <property type="molecule type" value="Genomic_DNA"/>
</dbReference>
<comment type="caution">
    <text evidence="1">The sequence shown here is derived from an EMBL/GenBank/DDBJ whole genome shotgun (WGS) entry which is preliminary data.</text>
</comment>
<dbReference type="SUPFAM" id="SSF50969">
    <property type="entry name" value="YVTN repeat-like/Quinoprotein amine dehydrogenase"/>
    <property type="match status" value="1"/>
</dbReference>